<dbReference type="AlphaFoldDB" id="A0A455SCV0"/>
<dbReference type="PRINTS" id="PR00081">
    <property type="entry name" value="GDHRDH"/>
</dbReference>
<dbReference type="PRINTS" id="PR00080">
    <property type="entry name" value="SDRFAMILY"/>
</dbReference>
<dbReference type="Pfam" id="PF00106">
    <property type="entry name" value="adh_short"/>
    <property type="match status" value="1"/>
</dbReference>
<dbReference type="CDD" id="cd05233">
    <property type="entry name" value="SDR_c"/>
    <property type="match status" value="1"/>
</dbReference>
<dbReference type="InterPro" id="IPR002347">
    <property type="entry name" value="SDR_fam"/>
</dbReference>
<dbReference type="EMBL" id="AP019376">
    <property type="protein sequence ID" value="BBH85310.1"/>
    <property type="molecule type" value="Genomic_DNA"/>
</dbReference>
<reference evidence="4" key="1">
    <citation type="submission" date="2018-12" db="EMBL/GenBank/DDBJ databases">
        <title>Novel natural products biosynthetic potential of the class Ktedonobacteria.</title>
        <authorList>
            <person name="Zheng Y."/>
            <person name="Saitou A."/>
            <person name="Wang C.M."/>
            <person name="Toyoda A."/>
            <person name="Minakuchi Y."/>
            <person name="Sekiguchi Y."/>
            <person name="Ueda K."/>
            <person name="Takano H."/>
            <person name="Sakai Y."/>
            <person name="Yokota A."/>
            <person name="Yabe S."/>
        </authorList>
    </citation>
    <scope>NUCLEOTIDE SEQUENCE</scope>
    <source>
        <strain evidence="4">COM3</strain>
    </source>
</reference>
<dbReference type="Gene3D" id="3.40.50.720">
    <property type="entry name" value="NAD(P)-binding Rossmann-like Domain"/>
    <property type="match status" value="1"/>
</dbReference>
<name>A0A455SCV0_9CHLR</name>
<dbReference type="FunFam" id="3.40.50.720:FF:000084">
    <property type="entry name" value="Short-chain dehydrogenase reductase"/>
    <property type="match status" value="1"/>
</dbReference>
<protein>
    <submittedName>
        <fullName evidence="4">3-oxoacyl-ACP reductase</fullName>
    </submittedName>
</protein>
<accession>A0A455SCV0</accession>
<dbReference type="SUPFAM" id="SSF51735">
    <property type="entry name" value="NAD(P)-binding Rossmann-fold domains"/>
    <property type="match status" value="1"/>
</dbReference>
<evidence type="ECO:0000256" key="3">
    <source>
        <dbReference type="RuleBase" id="RU000363"/>
    </source>
</evidence>
<evidence type="ECO:0000256" key="2">
    <source>
        <dbReference type="ARBA" id="ARBA00023002"/>
    </source>
</evidence>
<comment type="similarity">
    <text evidence="1 3">Belongs to the short-chain dehydrogenases/reductases (SDR) family.</text>
</comment>
<dbReference type="PANTHER" id="PTHR42760">
    <property type="entry name" value="SHORT-CHAIN DEHYDROGENASES/REDUCTASES FAMILY MEMBER"/>
    <property type="match status" value="1"/>
</dbReference>
<sequence>MGKLDGKVAIVTGAGRGIGRAIAEAYLQEGASVTIMAAREQAELEQLTQKYQAERVLALLADVTKPEECEQVVDQTIQRFGHVDILVNNAGRGMKYVNPSFLIEPTRFWETEPSVWQMIIDTNVNGPFYMTRAVVTRLLEQQREGSIINISMNYEGMKRRGFSPYGPSKAALESASAIWAQELIEARIRVNVLLPGGITRTGMLPAETPMDVVLSNQARLLQPEIMQAPAVFLASDDARKLTGRRLIAVEWSAAKPQGRAIVEGIGYPQ</sequence>
<dbReference type="InterPro" id="IPR036291">
    <property type="entry name" value="NAD(P)-bd_dom_sf"/>
</dbReference>
<gene>
    <name evidence="4" type="primary">fabG2</name>
    <name evidence="4" type="ORF">KTC_00610</name>
</gene>
<organism evidence="4">
    <name type="scientific">Thermosporothrix sp. COM3</name>
    <dbReference type="NCBI Taxonomy" id="2490863"/>
    <lineage>
        <taxon>Bacteria</taxon>
        <taxon>Bacillati</taxon>
        <taxon>Chloroflexota</taxon>
        <taxon>Ktedonobacteria</taxon>
        <taxon>Ktedonobacterales</taxon>
        <taxon>Thermosporotrichaceae</taxon>
        <taxon>Thermosporothrix</taxon>
    </lineage>
</organism>
<dbReference type="GO" id="GO:0016616">
    <property type="term" value="F:oxidoreductase activity, acting on the CH-OH group of donors, NAD or NADP as acceptor"/>
    <property type="evidence" value="ECO:0007669"/>
    <property type="project" value="TreeGrafter"/>
</dbReference>
<proteinExistence type="inferred from homology"/>
<evidence type="ECO:0000256" key="1">
    <source>
        <dbReference type="ARBA" id="ARBA00006484"/>
    </source>
</evidence>
<evidence type="ECO:0000313" key="4">
    <source>
        <dbReference type="EMBL" id="BBH85310.1"/>
    </source>
</evidence>
<keyword evidence="2" id="KW-0560">Oxidoreductase</keyword>